<dbReference type="EMBL" id="LNQE01001255">
    <property type="protein sequence ID" value="KUG19807.1"/>
    <property type="molecule type" value="Genomic_DNA"/>
</dbReference>
<protein>
    <submittedName>
        <fullName evidence="2">Uncharacterized protein</fullName>
    </submittedName>
</protein>
<evidence type="ECO:0000313" key="2">
    <source>
        <dbReference type="EMBL" id="KUG19807.1"/>
    </source>
</evidence>
<reference evidence="2" key="1">
    <citation type="journal article" date="2015" name="Proc. Natl. Acad. Sci. U.S.A.">
        <title>Networks of energetic and metabolic interactions define dynamics in microbial communities.</title>
        <authorList>
            <person name="Embree M."/>
            <person name="Liu J.K."/>
            <person name="Al-Bassam M.M."/>
            <person name="Zengler K."/>
        </authorList>
    </citation>
    <scope>NUCLEOTIDE SEQUENCE</scope>
</reference>
<organism evidence="2">
    <name type="scientific">hydrocarbon metagenome</name>
    <dbReference type="NCBI Taxonomy" id="938273"/>
    <lineage>
        <taxon>unclassified sequences</taxon>
        <taxon>metagenomes</taxon>
        <taxon>ecological metagenomes</taxon>
    </lineage>
</organism>
<comment type="caution">
    <text evidence="2">The sequence shown here is derived from an EMBL/GenBank/DDBJ whole genome shotgun (WGS) entry which is preliminary data.</text>
</comment>
<gene>
    <name evidence="2" type="ORF">ASZ90_010462</name>
</gene>
<sequence>MVLTIRSRTGVFAGNAPAENIPAPRDESAVKAPAEAE</sequence>
<name>A0A0W8FG04_9ZZZZ</name>
<dbReference type="AlphaFoldDB" id="A0A0W8FG04"/>
<feature type="region of interest" description="Disordered" evidence="1">
    <location>
        <begin position="1"/>
        <end position="37"/>
    </location>
</feature>
<accession>A0A0W8FG04</accession>
<proteinExistence type="predicted"/>
<evidence type="ECO:0000256" key="1">
    <source>
        <dbReference type="SAM" id="MobiDB-lite"/>
    </source>
</evidence>